<evidence type="ECO:0000256" key="7">
    <source>
        <dbReference type="HAMAP-Rule" id="MF_00484"/>
    </source>
</evidence>
<protein>
    <recommendedName>
        <fullName evidence="7">Glycogen synthase</fullName>
        <ecNumber evidence="7">2.4.1.21</ecNumber>
    </recommendedName>
    <alternativeName>
        <fullName evidence="7">Starch [bacterial glycogen] synthase</fullName>
    </alternativeName>
</protein>
<dbReference type="Pfam" id="PF08323">
    <property type="entry name" value="Glyco_transf_5"/>
    <property type="match status" value="1"/>
</dbReference>
<dbReference type="EC" id="2.4.1.21" evidence="7"/>
<feature type="domain" description="Glycosyl transferase family 1" evidence="8">
    <location>
        <begin position="297"/>
        <end position="445"/>
    </location>
</feature>
<comment type="function">
    <text evidence="2 7">Synthesizes alpha-1,4-glucan chains using ADP-glucose.</text>
</comment>
<feature type="binding site" evidence="7">
    <location>
        <position position="21"/>
    </location>
    <ligand>
        <name>ADP-alpha-D-glucose</name>
        <dbReference type="ChEBI" id="CHEBI:57498"/>
    </ligand>
</feature>
<dbReference type="GO" id="GO:0009011">
    <property type="term" value="F:alpha-1,4-glucan glucosyltransferase (ADP-glucose donor) activity"/>
    <property type="evidence" value="ECO:0007669"/>
    <property type="project" value="UniProtKB-UniRule"/>
</dbReference>
<dbReference type="EMBL" id="CYXY01000016">
    <property type="protein sequence ID" value="CUN08459.1"/>
    <property type="molecule type" value="Genomic_DNA"/>
</dbReference>
<evidence type="ECO:0000256" key="2">
    <source>
        <dbReference type="ARBA" id="ARBA00002764"/>
    </source>
</evidence>
<dbReference type="GO" id="GO:0005978">
    <property type="term" value="P:glycogen biosynthetic process"/>
    <property type="evidence" value="ECO:0007669"/>
    <property type="project" value="UniProtKB-UniRule"/>
</dbReference>
<evidence type="ECO:0000313" key="10">
    <source>
        <dbReference type="EMBL" id="CUN08459.1"/>
    </source>
</evidence>
<dbReference type="InterPro" id="IPR011835">
    <property type="entry name" value="GS/SS"/>
</dbReference>
<comment type="similarity">
    <text evidence="3 7">Belongs to the glycosyltransferase 1 family. Bacterial/plant glycogen synthase subfamily.</text>
</comment>
<name>A0A173U182_ANAHA</name>
<evidence type="ECO:0000256" key="3">
    <source>
        <dbReference type="ARBA" id="ARBA00010281"/>
    </source>
</evidence>
<evidence type="ECO:0000259" key="9">
    <source>
        <dbReference type="Pfam" id="PF08323"/>
    </source>
</evidence>
<accession>A0A173U182</accession>
<dbReference type="InterPro" id="IPR001296">
    <property type="entry name" value="Glyco_trans_1"/>
</dbReference>
<dbReference type="CDD" id="cd03791">
    <property type="entry name" value="GT5_Glycogen_synthase_DULL1-like"/>
    <property type="match status" value="1"/>
</dbReference>
<dbReference type="AlphaFoldDB" id="A0A173U182"/>
<evidence type="ECO:0000313" key="11">
    <source>
        <dbReference type="Proteomes" id="UP000095553"/>
    </source>
</evidence>
<dbReference type="Proteomes" id="UP000095553">
    <property type="component" value="Unassembled WGS sequence"/>
</dbReference>
<evidence type="ECO:0000256" key="6">
    <source>
        <dbReference type="ARBA" id="ARBA00023056"/>
    </source>
</evidence>
<dbReference type="SUPFAM" id="SSF53756">
    <property type="entry name" value="UDP-Glycosyltransferase/glycogen phosphorylase"/>
    <property type="match status" value="1"/>
</dbReference>
<keyword evidence="6 7" id="KW-0320">Glycogen biosynthesis</keyword>
<evidence type="ECO:0000259" key="8">
    <source>
        <dbReference type="Pfam" id="PF00534"/>
    </source>
</evidence>
<comment type="catalytic activity">
    <reaction evidence="1 7">
        <text>[(1-&gt;4)-alpha-D-glucosyl](n) + ADP-alpha-D-glucose = [(1-&gt;4)-alpha-D-glucosyl](n+1) + ADP + H(+)</text>
        <dbReference type="Rhea" id="RHEA:18189"/>
        <dbReference type="Rhea" id="RHEA-COMP:9584"/>
        <dbReference type="Rhea" id="RHEA-COMP:9587"/>
        <dbReference type="ChEBI" id="CHEBI:15378"/>
        <dbReference type="ChEBI" id="CHEBI:15444"/>
        <dbReference type="ChEBI" id="CHEBI:57498"/>
        <dbReference type="ChEBI" id="CHEBI:456216"/>
        <dbReference type="EC" id="2.4.1.21"/>
    </reaction>
</comment>
<organism evidence="10 11">
    <name type="scientific">Anaerostipes hadrus</name>
    <dbReference type="NCBI Taxonomy" id="649756"/>
    <lineage>
        <taxon>Bacteria</taxon>
        <taxon>Bacillati</taxon>
        <taxon>Bacillota</taxon>
        <taxon>Clostridia</taxon>
        <taxon>Lachnospirales</taxon>
        <taxon>Lachnospiraceae</taxon>
        <taxon>Anaerostipes</taxon>
    </lineage>
</organism>
<dbReference type="GO" id="GO:0004373">
    <property type="term" value="F:alpha-1,4-glucan glucosyltransferase (UDP-glucose donor) activity"/>
    <property type="evidence" value="ECO:0007669"/>
    <property type="project" value="InterPro"/>
</dbReference>
<dbReference type="HAMAP" id="MF_00484">
    <property type="entry name" value="Glycogen_synth"/>
    <property type="match status" value="1"/>
</dbReference>
<comment type="pathway">
    <text evidence="7">Glycan biosynthesis; glycogen biosynthesis.</text>
</comment>
<dbReference type="PANTHER" id="PTHR45825:SF11">
    <property type="entry name" value="ALPHA AMYLASE DOMAIN-CONTAINING PROTEIN"/>
    <property type="match status" value="1"/>
</dbReference>
<dbReference type="RefSeq" id="WP_055073202.1">
    <property type="nucleotide sequence ID" value="NZ_CYXY01000016.1"/>
</dbReference>
<gene>
    <name evidence="10" type="primary">glgA_3</name>
    <name evidence="7" type="synonym">glgA</name>
    <name evidence="10" type="ORF">ERS852571_02416</name>
</gene>
<dbReference type="PANTHER" id="PTHR45825">
    <property type="entry name" value="GRANULE-BOUND STARCH SYNTHASE 1, CHLOROPLASTIC/AMYLOPLASTIC"/>
    <property type="match status" value="1"/>
</dbReference>
<keyword evidence="5 7" id="KW-0808">Transferase</keyword>
<dbReference type="Gene3D" id="3.40.50.2000">
    <property type="entry name" value="Glycogen Phosphorylase B"/>
    <property type="match status" value="2"/>
</dbReference>
<proteinExistence type="inferred from homology"/>
<dbReference type="NCBIfam" id="TIGR02095">
    <property type="entry name" value="glgA"/>
    <property type="match status" value="1"/>
</dbReference>
<evidence type="ECO:0000256" key="5">
    <source>
        <dbReference type="ARBA" id="ARBA00022679"/>
    </source>
</evidence>
<evidence type="ECO:0000256" key="1">
    <source>
        <dbReference type="ARBA" id="ARBA00001478"/>
    </source>
</evidence>
<feature type="domain" description="Starch synthase catalytic" evidence="9">
    <location>
        <begin position="8"/>
        <end position="241"/>
    </location>
</feature>
<dbReference type="InterPro" id="IPR013534">
    <property type="entry name" value="Starch_synth_cat_dom"/>
</dbReference>
<reference evidence="10 11" key="1">
    <citation type="submission" date="2015-09" db="EMBL/GenBank/DDBJ databases">
        <authorList>
            <consortium name="Pathogen Informatics"/>
        </authorList>
    </citation>
    <scope>NUCLEOTIDE SEQUENCE [LARGE SCALE GENOMIC DNA]</scope>
    <source>
        <strain evidence="10 11">2789STDY5834959</strain>
    </source>
</reference>
<keyword evidence="4 7" id="KW-0328">Glycosyltransferase</keyword>
<sequence>MSNNNSLKVLLAGAECAPFVKLGGLADVMGTLPKELNQIGADARVIMPFHSQMKGKYGAQTRHLADFNINFSGGETYVGVEELVYNEVTYYLIDNEGFFGDAVYRGGLAEGEQYAFFCRAVIEAASRIGFIPDVIHCNDWQTGLIPILLRTQYGHWDIGHAKTIFTIHNMMYQGEFGFDQFEHWLGIDPKYDTPEFMHNYECASFMKAALVFADRLSTVSPTYAQEIRDPAFAYRQEGILNARAGDTWGILNGMNQEEFNPETDPLIPYHFNKDDLSGKKKDKQELIKALGLSITPGVPIIGMVTRLTEQKGLDLVKYMLDEIMCTENVAFVILGTGDYEYEEFFRYMEEKYKGRLCSYIAYDNAVAHQIYAGSDLFLMPSKFEPCGISQMIALRYGTLPIVRETGGLRDTVQSYNEYEDTGNGFSFANYNAHEMLGAIRYALQTLQSPKRKHGLIRRAMESDNSFAKSAKIYLDMYNSVL</sequence>
<dbReference type="UniPathway" id="UPA00164"/>
<dbReference type="Pfam" id="PF00534">
    <property type="entry name" value="Glycos_transf_1"/>
    <property type="match status" value="1"/>
</dbReference>
<evidence type="ECO:0000256" key="4">
    <source>
        <dbReference type="ARBA" id="ARBA00022676"/>
    </source>
</evidence>